<evidence type="ECO:0000259" key="23">
    <source>
        <dbReference type="PROSITE" id="PS50011"/>
    </source>
</evidence>
<keyword evidence="10 19" id="KW-0418">Kinase</keyword>
<evidence type="ECO:0000256" key="22">
    <source>
        <dbReference type="SAM" id="SignalP"/>
    </source>
</evidence>
<dbReference type="AlphaFoldDB" id="A0A9N7MKF8"/>
<evidence type="ECO:0000256" key="10">
    <source>
        <dbReference type="ARBA" id="ARBA00022777"/>
    </source>
</evidence>
<proteinExistence type="inferred from homology"/>
<keyword evidence="28" id="KW-1185">Reference proteome</keyword>
<dbReference type="InterPro" id="IPR036426">
    <property type="entry name" value="Bulb-type_lectin_dom_sf"/>
</dbReference>
<evidence type="ECO:0000256" key="5">
    <source>
        <dbReference type="ARBA" id="ARBA00022679"/>
    </source>
</evidence>
<dbReference type="SMART" id="SM00220">
    <property type="entry name" value="S_TKc"/>
    <property type="match status" value="1"/>
</dbReference>
<evidence type="ECO:0000256" key="12">
    <source>
        <dbReference type="ARBA" id="ARBA00022989"/>
    </source>
</evidence>
<evidence type="ECO:0000256" key="8">
    <source>
        <dbReference type="ARBA" id="ARBA00022734"/>
    </source>
</evidence>
<dbReference type="Proteomes" id="UP001153555">
    <property type="component" value="Unassembled WGS sequence"/>
</dbReference>
<dbReference type="EC" id="2.7.11.1" evidence="19"/>
<comment type="subcellular location">
    <subcellularLocation>
        <location evidence="1">Cell membrane</location>
        <topology evidence="1">Single-pass type I membrane protein</topology>
    </subcellularLocation>
</comment>
<accession>A0A9N7MKF8</accession>
<dbReference type="GO" id="GO:0048544">
    <property type="term" value="P:recognition of pollen"/>
    <property type="evidence" value="ECO:0007669"/>
    <property type="project" value="InterPro"/>
</dbReference>
<comment type="catalytic activity">
    <reaction evidence="18 19">
        <text>L-seryl-[protein] + ATP = O-phospho-L-seryl-[protein] + ADP + H(+)</text>
        <dbReference type="Rhea" id="RHEA:17989"/>
        <dbReference type="Rhea" id="RHEA-COMP:9863"/>
        <dbReference type="Rhea" id="RHEA-COMP:11604"/>
        <dbReference type="ChEBI" id="CHEBI:15378"/>
        <dbReference type="ChEBI" id="CHEBI:29999"/>
        <dbReference type="ChEBI" id="CHEBI:30616"/>
        <dbReference type="ChEBI" id="CHEBI:83421"/>
        <dbReference type="ChEBI" id="CHEBI:456216"/>
        <dbReference type="EC" id="2.7.11.1"/>
    </reaction>
</comment>
<feature type="transmembrane region" description="Helical" evidence="21">
    <location>
        <begin position="453"/>
        <end position="475"/>
    </location>
</feature>
<dbReference type="FunFam" id="1.10.510.10:FF:000537">
    <property type="entry name" value="Putative receptor-like protein kinase"/>
    <property type="match status" value="1"/>
</dbReference>
<dbReference type="PIRSF" id="PIRSF000641">
    <property type="entry name" value="SRK"/>
    <property type="match status" value="1"/>
</dbReference>
<dbReference type="FunFam" id="2.90.10.10:FF:000009">
    <property type="entry name" value="Receptor-like serine/threonine-protein kinase SD1-8"/>
    <property type="match status" value="1"/>
</dbReference>
<dbReference type="Pfam" id="PF00069">
    <property type="entry name" value="Pkinase"/>
    <property type="match status" value="1"/>
</dbReference>
<dbReference type="InterPro" id="IPR000719">
    <property type="entry name" value="Prot_kinase_dom"/>
</dbReference>
<keyword evidence="3 19" id="KW-0723">Serine/threonine-protein kinase</keyword>
<dbReference type="GO" id="GO:0005886">
    <property type="term" value="C:plasma membrane"/>
    <property type="evidence" value="ECO:0007669"/>
    <property type="project" value="UniProtKB-SubCell"/>
</dbReference>
<evidence type="ECO:0000256" key="14">
    <source>
        <dbReference type="ARBA" id="ARBA00023157"/>
    </source>
</evidence>
<dbReference type="Pfam" id="PF01453">
    <property type="entry name" value="B_lectin"/>
    <property type="match status" value="1"/>
</dbReference>
<feature type="domain" description="Protein kinase" evidence="23">
    <location>
        <begin position="505"/>
        <end position="771"/>
    </location>
</feature>
<dbReference type="PANTHER" id="PTHR47974">
    <property type="entry name" value="OS07G0415500 PROTEIN"/>
    <property type="match status" value="1"/>
</dbReference>
<evidence type="ECO:0000256" key="9">
    <source>
        <dbReference type="ARBA" id="ARBA00022741"/>
    </source>
</evidence>
<sequence length="832" mass="93341">MASRSHFYPTTYLLYLCFLFNPFSCFAIDTISAGRPLSGDQTIVSSGGHFELGFFTPGNSSRFYIGIWYRRVRILTRVWVANREAPILDRSSARLAISDGNLVLFNGSRSAVWSTGLNQTGLNRSAVTAVLLDSGNLVLTDGSGSNSSIEHPLWQSFDFPTDTWLPGGRIAFNKITGQKQHLTSWKNAEDPAPGLFSLELDPNESQYIIRWNRTEPYWFSGPWNGHIFSLVPEMRLNYIYNFSYINNKNESYFTYSLYNPSLISRFIMDVSGQIKQLSWFEDSDWNLFWSQPRQQCEVYAYCGAFGTCNQNSLPFCNCLPGFRHRSDRDWNLRDYSGGCVREMSLRCEEDNGTNSNRERDRFLASPHVRLPDNAHSLSIRSVAECESTCLRNCSCTAYSYSDTNGCSVWDGELFNLQQLSEGDGNGQMIYIRHSSSSPLFSGKNNGKKRAVTIGAIVGSIAFAAALLAVMAAVACRKRKISVRNSKTVDGTLVAFRYKDLQSSTKNFSEKLGGGGFGSVFKGILPNSSAIAVKKLESVSQGEKQFRTEVSTIGTIQHVNLVRLRGFCSEGSKKKLLVYDYMENGSLDSHLFSGSKFLDWKTRYEIALGIARGLTYLHEKCRDCIIHCDIKPENILLDSTFCPKVADFGLAKLVGRDFSRVLTTMRGTRGYLAPEWISGVAITAKADVYSYGMVLFELVSGRRNSEGSEDGSVRFFFPAVAARVAVEGVHSRSEPVKLHSGALRGCIRGRRAEESAVDEKKKENWKLANSFLGCIVRMYITTRFKKFCYEHGIRTKRTMPGTPQHNGVAERMNRMLTEKTRSLHVQSGLLKQF</sequence>
<dbReference type="GO" id="GO:0004674">
    <property type="term" value="F:protein serine/threonine kinase activity"/>
    <property type="evidence" value="ECO:0007669"/>
    <property type="project" value="UniProtKB-KW"/>
</dbReference>
<evidence type="ECO:0000256" key="17">
    <source>
        <dbReference type="ARBA" id="ARBA00047899"/>
    </source>
</evidence>
<protein>
    <recommendedName>
        <fullName evidence="19">Receptor-like serine/threonine-protein kinase</fullName>
        <ecNumber evidence="19">2.7.11.1</ecNumber>
    </recommendedName>
</protein>
<evidence type="ECO:0000256" key="3">
    <source>
        <dbReference type="ARBA" id="ARBA00022527"/>
    </source>
</evidence>
<dbReference type="PROSITE" id="PS50948">
    <property type="entry name" value="PAN"/>
    <property type="match status" value="1"/>
</dbReference>
<keyword evidence="14" id="KW-1015">Disulfide bond</keyword>
<dbReference type="CDD" id="cd00028">
    <property type="entry name" value="B_lectin"/>
    <property type="match status" value="1"/>
</dbReference>
<evidence type="ECO:0000259" key="26">
    <source>
        <dbReference type="PROSITE" id="PS50994"/>
    </source>
</evidence>
<dbReference type="OrthoDB" id="643280at2759"/>
<dbReference type="Gene3D" id="1.10.510.10">
    <property type="entry name" value="Transferase(Phosphotransferase) domain 1"/>
    <property type="match status" value="1"/>
</dbReference>
<reference evidence="27" key="1">
    <citation type="submission" date="2019-12" db="EMBL/GenBank/DDBJ databases">
        <authorList>
            <person name="Scholes J."/>
        </authorList>
    </citation>
    <scope>NUCLEOTIDE SEQUENCE</scope>
</reference>
<keyword evidence="16" id="KW-0325">Glycoprotein</keyword>
<evidence type="ECO:0000256" key="4">
    <source>
        <dbReference type="ARBA" id="ARBA00022553"/>
    </source>
</evidence>
<dbReference type="EMBL" id="CACSLK010003174">
    <property type="protein sequence ID" value="CAA0808621.1"/>
    <property type="molecule type" value="Genomic_DNA"/>
</dbReference>
<feature type="chain" id="PRO_5040266603" description="Receptor-like serine/threonine-protein kinase" evidence="22">
    <location>
        <begin position="28"/>
        <end position="832"/>
    </location>
</feature>
<comment type="similarity">
    <text evidence="19">Belongs to the protein kinase superfamily. Ser/Thr protein kinase family.</text>
</comment>
<dbReference type="PANTHER" id="PTHR47974:SF19">
    <property type="entry name" value="RECEPTOR-LIKE SERINE_THREONINE-PROTEIN KINASE"/>
    <property type="match status" value="1"/>
</dbReference>
<keyword evidence="11 19" id="KW-0067">ATP-binding</keyword>
<evidence type="ECO:0000256" key="21">
    <source>
        <dbReference type="SAM" id="Phobius"/>
    </source>
</evidence>
<dbReference type="PROSITE" id="PS50994">
    <property type="entry name" value="INTEGRASE"/>
    <property type="match status" value="1"/>
</dbReference>
<keyword evidence="9 19" id="KW-0547">Nucleotide-binding</keyword>
<evidence type="ECO:0000256" key="7">
    <source>
        <dbReference type="ARBA" id="ARBA00022729"/>
    </source>
</evidence>
<evidence type="ECO:0000256" key="15">
    <source>
        <dbReference type="ARBA" id="ARBA00023170"/>
    </source>
</evidence>
<organism evidence="27 28">
    <name type="scientific">Striga hermonthica</name>
    <name type="common">Purple witchweed</name>
    <name type="synonym">Buchnera hermonthica</name>
    <dbReference type="NCBI Taxonomy" id="68872"/>
    <lineage>
        <taxon>Eukaryota</taxon>
        <taxon>Viridiplantae</taxon>
        <taxon>Streptophyta</taxon>
        <taxon>Embryophyta</taxon>
        <taxon>Tracheophyta</taxon>
        <taxon>Spermatophyta</taxon>
        <taxon>Magnoliopsida</taxon>
        <taxon>eudicotyledons</taxon>
        <taxon>Gunneridae</taxon>
        <taxon>Pentapetalae</taxon>
        <taxon>asterids</taxon>
        <taxon>lamiids</taxon>
        <taxon>Lamiales</taxon>
        <taxon>Orobanchaceae</taxon>
        <taxon>Buchnereae</taxon>
        <taxon>Striga</taxon>
    </lineage>
</organism>
<dbReference type="InterPro" id="IPR000858">
    <property type="entry name" value="S_locus_glycoprot_dom"/>
</dbReference>
<dbReference type="InterPro" id="IPR024171">
    <property type="entry name" value="SRK-like_kinase"/>
</dbReference>
<dbReference type="CDD" id="cd01098">
    <property type="entry name" value="PAN_AP_plant"/>
    <property type="match status" value="1"/>
</dbReference>
<dbReference type="InterPro" id="IPR008271">
    <property type="entry name" value="Ser/Thr_kinase_AS"/>
</dbReference>
<keyword evidence="4" id="KW-0597">Phosphoprotein</keyword>
<dbReference type="InterPro" id="IPR001584">
    <property type="entry name" value="Integrase_cat-core"/>
</dbReference>
<dbReference type="PROSITE" id="PS50011">
    <property type="entry name" value="PROTEIN_KINASE_DOM"/>
    <property type="match status" value="1"/>
</dbReference>
<dbReference type="SMART" id="SM00108">
    <property type="entry name" value="B_lectin"/>
    <property type="match status" value="1"/>
</dbReference>
<dbReference type="InterPro" id="IPR001480">
    <property type="entry name" value="Bulb-type_lectin_dom"/>
</dbReference>
<evidence type="ECO:0000313" key="28">
    <source>
        <dbReference type="Proteomes" id="UP001153555"/>
    </source>
</evidence>
<evidence type="ECO:0000256" key="16">
    <source>
        <dbReference type="ARBA" id="ARBA00023180"/>
    </source>
</evidence>
<feature type="domain" description="Integrase catalytic" evidence="26">
    <location>
        <begin position="778"/>
        <end position="832"/>
    </location>
</feature>
<keyword evidence="5 19" id="KW-0808">Transferase</keyword>
<evidence type="ECO:0000256" key="18">
    <source>
        <dbReference type="ARBA" id="ARBA00048679"/>
    </source>
</evidence>
<comment type="catalytic activity">
    <reaction evidence="17 19">
        <text>L-threonyl-[protein] + ATP = O-phospho-L-threonyl-[protein] + ADP + H(+)</text>
        <dbReference type="Rhea" id="RHEA:46608"/>
        <dbReference type="Rhea" id="RHEA-COMP:11060"/>
        <dbReference type="Rhea" id="RHEA-COMP:11605"/>
        <dbReference type="ChEBI" id="CHEBI:15378"/>
        <dbReference type="ChEBI" id="CHEBI:30013"/>
        <dbReference type="ChEBI" id="CHEBI:30616"/>
        <dbReference type="ChEBI" id="CHEBI:61977"/>
        <dbReference type="ChEBI" id="CHEBI:456216"/>
        <dbReference type="EC" id="2.7.11.1"/>
    </reaction>
</comment>
<evidence type="ECO:0000256" key="20">
    <source>
        <dbReference type="PROSITE-ProRule" id="PRU10141"/>
    </source>
</evidence>
<dbReference type="Gene3D" id="2.90.10.10">
    <property type="entry name" value="Bulb-type lectin domain"/>
    <property type="match status" value="1"/>
</dbReference>
<dbReference type="SUPFAM" id="SSF56112">
    <property type="entry name" value="Protein kinase-like (PK-like)"/>
    <property type="match status" value="1"/>
</dbReference>
<keyword evidence="6 21" id="KW-0812">Transmembrane</keyword>
<dbReference type="SMART" id="SM00473">
    <property type="entry name" value="PAN_AP"/>
    <property type="match status" value="1"/>
</dbReference>
<evidence type="ECO:0000256" key="11">
    <source>
        <dbReference type="ARBA" id="ARBA00022840"/>
    </source>
</evidence>
<dbReference type="GO" id="GO:0003676">
    <property type="term" value="F:nucleic acid binding"/>
    <property type="evidence" value="ECO:0007669"/>
    <property type="project" value="InterPro"/>
</dbReference>
<dbReference type="GO" id="GO:0005524">
    <property type="term" value="F:ATP binding"/>
    <property type="evidence" value="ECO:0007669"/>
    <property type="project" value="UniProtKB-UniRule"/>
</dbReference>
<dbReference type="Pfam" id="PF08276">
    <property type="entry name" value="PAN_2"/>
    <property type="match status" value="1"/>
</dbReference>
<evidence type="ECO:0000256" key="2">
    <source>
        <dbReference type="ARBA" id="ARBA00022475"/>
    </source>
</evidence>
<dbReference type="Gene3D" id="3.30.420.10">
    <property type="entry name" value="Ribonuclease H-like superfamily/Ribonuclease H"/>
    <property type="match status" value="1"/>
</dbReference>
<feature type="domain" description="Apple" evidence="25">
    <location>
        <begin position="347"/>
        <end position="434"/>
    </location>
</feature>
<keyword evidence="7 22" id="KW-0732">Signal</keyword>
<dbReference type="SUPFAM" id="SSF51110">
    <property type="entry name" value="alpha-D-mannose-specific plant lectins"/>
    <property type="match status" value="1"/>
</dbReference>
<evidence type="ECO:0000256" key="1">
    <source>
        <dbReference type="ARBA" id="ARBA00004251"/>
    </source>
</evidence>
<dbReference type="SUPFAM" id="SSF53098">
    <property type="entry name" value="Ribonuclease H-like"/>
    <property type="match status" value="1"/>
</dbReference>
<keyword evidence="13 21" id="KW-0472">Membrane</keyword>
<dbReference type="Gene3D" id="3.30.200.20">
    <property type="entry name" value="Phosphorylase Kinase, domain 1"/>
    <property type="match status" value="1"/>
</dbReference>
<comment type="caution">
    <text evidence="27">The sequence shown here is derived from an EMBL/GenBank/DDBJ whole genome shotgun (WGS) entry which is preliminary data.</text>
</comment>
<dbReference type="InterPro" id="IPR036397">
    <property type="entry name" value="RNaseH_sf"/>
</dbReference>
<feature type="domain" description="Bulb-type lectin" evidence="24">
    <location>
        <begin position="28"/>
        <end position="152"/>
    </location>
</feature>
<gene>
    <name evidence="27" type="ORF">SHERM_10850</name>
</gene>
<evidence type="ECO:0000259" key="25">
    <source>
        <dbReference type="PROSITE" id="PS50948"/>
    </source>
</evidence>
<dbReference type="InterPro" id="IPR003609">
    <property type="entry name" value="Pan_app"/>
</dbReference>
<dbReference type="PROSITE" id="PS00108">
    <property type="entry name" value="PROTEIN_KINASE_ST"/>
    <property type="match status" value="1"/>
</dbReference>
<dbReference type="GO" id="GO:0030246">
    <property type="term" value="F:carbohydrate binding"/>
    <property type="evidence" value="ECO:0007669"/>
    <property type="project" value="UniProtKB-KW"/>
</dbReference>
<name>A0A9N7MKF8_STRHE</name>
<dbReference type="PROSITE" id="PS00107">
    <property type="entry name" value="PROTEIN_KINASE_ATP"/>
    <property type="match status" value="1"/>
</dbReference>
<keyword evidence="15" id="KW-0675">Receptor</keyword>
<evidence type="ECO:0000256" key="13">
    <source>
        <dbReference type="ARBA" id="ARBA00023136"/>
    </source>
</evidence>
<dbReference type="PROSITE" id="PS50927">
    <property type="entry name" value="BULB_LECTIN"/>
    <property type="match status" value="1"/>
</dbReference>
<keyword evidence="12 21" id="KW-1133">Transmembrane helix</keyword>
<feature type="binding site" evidence="20">
    <location>
        <position position="534"/>
    </location>
    <ligand>
        <name>ATP</name>
        <dbReference type="ChEBI" id="CHEBI:30616"/>
    </ligand>
</feature>
<dbReference type="InterPro" id="IPR012337">
    <property type="entry name" value="RNaseH-like_sf"/>
</dbReference>
<dbReference type="Pfam" id="PF00954">
    <property type="entry name" value="S_locus_glycop"/>
    <property type="match status" value="1"/>
</dbReference>
<evidence type="ECO:0000256" key="19">
    <source>
        <dbReference type="PIRNR" id="PIRNR000641"/>
    </source>
</evidence>
<evidence type="ECO:0000256" key="6">
    <source>
        <dbReference type="ARBA" id="ARBA00022692"/>
    </source>
</evidence>
<keyword evidence="8" id="KW-0430">Lectin</keyword>
<keyword evidence="2" id="KW-1003">Cell membrane</keyword>
<dbReference type="GO" id="GO:0015074">
    <property type="term" value="P:DNA integration"/>
    <property type="evidence" value="ECO:0007669"/>
    <property type="project" value="InterPro"/>
</dbReference>
<feature type="signal peptide" evidence="22">
    <location>
        <begin position="1"/>
        <end position="27"/>
    </location>
</feature>
<dbReference type="FunFam" id="3.30.200.20:FF:000370">
    <property type="entry name" value="Receptor-like protein kinase 4"/>
    <property type="match status" value="1"/>
</dbReference>
<dbReference type="InterPro" id="IPR011009">
    <property type="entry name" value="Kinase-like_dom_sf"/>
</dbReference>
<dbReference type="InterPro" id="IPR017441">
    <property type="entry name" value="Protein_kinase_ATP_BS"/>
</dbReference>
<evidence type="ECO:0000259" key="24">
    <source>
        <dbReference type="PROSITE" id="PS50927"/>
    </source>
</evidence>
<evidence type="ECO:0000313" key="27">
    <source>
        <dbReference type="EMBL" id="CAA0808621.1"/>
    </source>
</evidence>